<gene>
    <name evidence="1" type="ORF">METZ01_LOCUS175640</name>
</gene>
<organism evidence="1">
    <name type="scientific">marine metagenome</name>
    <dbReference type="NCBI Taxonomy" id="408172"/>
    <lineage>
        <taxon>unclassified sequences</taxon>
        <taxon>metagenomes</taxon>
        <taxon>ecological metagenomes</taxon>
    </lineage>
</organism>
<evidence type="ECO:0000313" key="1">
    <source>
        <dbReference type="EMBL" id="SVB22786.1"/>
    </source>
</evidence>
<name>A0A382C9N3_9ZZZZ</name>
<sequence>DQWAPEWIHPLLYTKTIGQKEETVRKHFSFKHVTLFRPGMLIRGYNSNSSFHRFFDSTSLGLPVGLLASAMIRDSESINKNTKTDEPLVYTGNGCIKSSIDT</sequence>
<dbReference type="AlphaFoldDB" id="A0A382C9N3"/>
<reference evidence="1" key="1">
    <citation type="submission" date="2018-05" db="EMBL/GenBank/DDBJ databases">
        <authorList>
            <person name="Lanie J.A."/>
            <person name="Ng W.-L."/>
            <person name="Kazmierczak K.M."/>
            <person name="Andrzejewski T.M."/>
            <person name="Davidsen T.M."/>
            <person name="Wayne K.J."/>
            <person name="Tettelin H."/>
            <person name="Glass J.I."/>
            <person name="Rusch D."/>
            <person name="Podicherti R."/>
            <person name="Tsui H.-C.T."/>
            <person name="Winkler M.E."/>
        </authorList>
    </citation>
    <scope>NUCLEOTIDE SEQUENCE</scope>
</reference>
<proteinExistence type="predicted"/>
<dbReference type="EMBL" id="UINC01033460">
    <property type="protein sequence ID" value="SVB22786.1"/>
    <property type="molecule type" value="Genomic_DNA"/>
</dbReference>
<feature type="non-terminal residue" evidence="1">
    <location>
        <position position="1"/>
    </location>
</feature>
<evidence type="ECO:0008006" key="2">
    <source>
        <dbReference type="Google" id="ProtNLM"/>
    </source>
</evidence>
<protein>
    <recommendedName>
        <fullName evidence="2">Thioester reductase (TE) domain-containing protein</fullName>
    </recommendedName>
</protein>
<accession>A0A382C9N3</accession>